<dbReference type="InterPro" id="IPR018649">
    <property type="entry name" value="SHOCT"/>
</dbReference>
<evidence type="ECO:0000313" key="4">
    <source>
        <dbReference type="Proteomes" id="UP000199589"/>
    </source>
</evidence>
<keyword evidence="1" id="KW-0812">Transmembrane</keyword>
<accession>A0A1I4BVY4</accession>
<dbReference type="EMBL" id="FOSJ01000087">
    <property type="protein sequence ID" value="SFK72984.1"/>
    <property type="molecule type" value="Genomic_DNA"/>
</dbReference>
<evidence type="ECO:0000313" key="3">
    <source>
        <dbReference type="EMBL" id="SFK72984.1"/>
    </source>
</evidence>
<sequence>MHGYWGNGFDNMMNFGYENSWWFMVYDGLKFLVIIGAIVIIAKLLMNRSSNNRSSQSNHAIDILKERYARGEISEEEYRDKLKKLSE</sequence>
<reference evidence="4" key="1">
    <citation type="submission" date="2016-10" db="EMBL/GenBank/DDBJ databases">
        <authorList>
            <person name="Varghese N."/>
            <person name="Submissions S."/>
        </authorList>
    </citation>
    <scope>NUCLEOTIDE SEQUENCE [LARGE SCALE GENOMIC DNA]</scope>
    <source>
        <strain evidence="4">DSM 16108</strain>
    </source>
</reference>
<feature type="transmembrane region" description="Helical" evidence="1">
    <location>
        <begin position="20"/>
        <end position="45"/>
    </location>
</feature>
<dbReference type="Proteomes" id="UP000199589">
    <property type="component" value="Unassembled WGS sequence"/>
</dbReference>
<name>A0A1I4BVY4_9LACT</name>
<keyword evidence="1" id="KW-1133">Transmembrane helix</keyword>
<feature type="domain" description="SHOCT" evidence="2">
    <location>
        <begin position="60"/>
        <end position="85"/>
    </location>
</feature>
<evidence type="ECO:0000259" key="2">
    <source>
        <dbReference type="Pfam" id="PF09851"/>
    </source>
</evidence>
<dbReference type="Pfam" id="PF09851">
    <property type="entry name" value="SHOCT"/>
    <property type="match status" value="1"/>
</dbReference>
<gene>
    <name evidence="3" type="ORF">SAMN04488569_10876</name>
</gene>
<organism evidence="3 4">
    <name type="scientific">Marinilactibacillus piezotolerans</name>
    <dbReference type="NCBI Taxonomy" id="258723"/>
    <lineage>
        <taxon>Bacteria</taxon>
        <taxon>Bacillati</taxon>
        <taxon>Bacillota</taxon>
        <taxon>Bacilli</taxon>
        <taxon>Lactobacillales</taxon>
        <taxon>Carnobacteriaceae</taxon>
        <taxon>Marinilactibacillus</taxon>
    </lineage>
</organism>
<keyword evidence="4" id="KW-1185">Reference proteome</keyword>
<protein>
    <submittedName>
        <fullName evidence="3">Putative membrane protein</fullName>
    </submittedName>
</protein>
<keyword evidence="1" id="KW-0472">Membrane</keyword>
<proteinExistence type="predicted"/>
<evidence type="ECO:0000256" key="1">
    <source>
        <dbReference type="SAM" id="Phobius"/>
    </source>
</evidence>
<dbReference type="AlphaFoldDB" id="A0A1I4BVY4"/>
<dbReference type="OrthoDB" id="5461404at2"/>
<dbReference type="RefSeq" id="WP_072695669.1">
    <property type="nucleotide sequence ID" value="NZ_FOSJ01000087.1"/>
</dbReference>